<dbReference type="Gene3D" id="1.10.10.10">
    <property type="entry name" value="Winged helix-like DNA-binding domain superfamily/Winged helix DNA-binding domain"/>
    <property type="match status" value="1"/>
</dbReference>
<dbReference type="InterPro" id="IPR001034">
    <property type="entry name" value="DeoR_HTH"/>
</dbReference>
<organism evidence="6 7">
    <name type="scientific">Nonomuraea deserti</name>
    <dbReference type="NCBI Taxonomy" id="1848322"/>
    <lineage>
        <taxon>Bacteria</taxon>
        <taxon>Bacillati</taxon>
        <taxon>Actinomycetota</taxon>
        <taxon>Actinomycetes</taxon>
        <taxon>Streptosporangiales</taxon>
        <taxon>Streptosporangiaceae</taxon>
        <taxon>Nonomuraea</taxon>
    </lineage>
</organism>
<sequence length="256" mass="27101">MLSEKRRSRLLDHVRRKGSVRVEDLAEVLGVSVSTVRRDLDEMDERGLLRRVHGGAVAITDQPVPVETSMAERAVHNLDEKGRIAARAVDLIRPGSTVLLTGGSTTAQMVSHLPSVPDITVVTNSVAIAHAIGTTSATVQVLVLGGLLRNAELSLLGHLTTQALADVHIDLAFFSAYGLDPAYGIMGAHLAEAETDRNMITAAKHLVVLADHTKFSQRSAVRVAPVARIGTLVTDDAAPAEAVAALRAADITVIQA</sequence>
<dbReference type="PANTHER" id="PTHR30363">
    <property type="entry name" value="HTH-TYPE TRANSCRIPTIONAL REGULATOR SRLR-RELATED"/>
    <property type="match status" value="1"/>
</dbReference>
<evidence type="ECO:0000259" key="4">
    <source>
        <dbReference type="PROSITE" id="PS50987"/>
    </source>
</evidence>
<keyword evidence="1" id="KW-0805">Transcription regulation</keyword>
<dbReference type="SUPFAM" id="SSF100950">
    <property type="entry name" value="NagB/RpiA/CoA transferase-like"/>
    <property type="match status" value="1"/>
</dbReference>
<reference evidence="6 7" key="1">
    <citation type="submission" date="2019-03" db="EMBL/GenBank/DDBJ databases">
        <title>Draft genome sequences of novel Actinobacteria.</title>
        <authorList>
            <person name="Sahin N."/>
            <person name="Ay H."/>
            <person name="Saygin H."/>
        </authorList>
    </citation>
    <scope>NUCLEOTIDE SEQUENCE [LARGE SCALE GENOMIC DNA]</scope>
    <source>
        <strain evidence="6 7">KC310</strain>
    </source>
</reference>
<evidence type="ECO:0000313" key="7">
    <source>
        <dbReference type="Proteomes" id="UP000295258"/>
    </source>
</evidence>
<dbReference type="InterPro" id="IPR037171">
    <property type="entry name" value="NagB/RpiA_transferase-like"/>
</dbReference>
<dbReference type="PRINTS" id="PR00037">
    <property type="entry name" value="HTHLACR"/>
</dbReference>
<dbReference type="InterPro" id="IPR036390">
    <property type="entry name" value="WH_DNA-bd_sf"/>
</dbReference>
<feature type="domain" description="HTH arsR-type" evidence="4">
    <location>
        <begin position="1"/>
        <end position="82"/>
    </location>
</feature>
<feature type="domain" description="HTH deoR-type" evidence="5">
    <location>
        <begin position="3"/>
        <end position="58"/>
    </location>
</feature>
<dbReference type="GO" id="GO:0003677">
    <property type="term" value="F:DNA binding"/>
    <property type="evidence" value="ECO:0007669"/>
    <property type="project" value="UniProtKB-KW"/>
</dbReference>
<keyword evidence="2" id="KW-0238">DNA-binding</keyword>
<evidence type="ECO:0000256" key="2">
    <source>
        <dbReference type="ARBA" id="ARBA00023125"/>
    </source>
</evidence>
<dbReference type="InterPro" id="IPR001845">
    <property type="entry name" value="HTH_ArsR_DNA-bd_dom"/>
</dbReference>
<dbReference type="Gene3D" id="3.40.50.1360">
    <property type="match status" value="1"/>
</dbReference>
<evidence type="ECO:0000256" key="3">
    <source>
        <dbReference type="ARBA" id="ARBA00023163"/>
    </source>
</evidence>
<dbReference type="InterPro" id="IPR050313">
    <property type="entry name" value="Carb_Metab_HTH_regulators"/>
</dbReference>
<dbReference type="InterPro" id="IPR036388">
    <property type="entry name" value="WH-like_DNA-bd_sf"/>
</dbReference>
<keyword evidence="3" id="KW-0804">Transcription</keyword>
<dbReference type="EMBL" id="SMKO01000147">
    <property type="protein sequence ID" value="TDC97774.1"/>
    <property type="molecule type" value="Genomic_DNA"/>
</dbReference>
<dbReference type="Proteomes" id="UP000295258">
    <property type="component" value="Unassembled WGS sequence"/>
</dbReference>
<accession>A0A4R4V7I3</accession>
<evidence type="ECO:0000256" key="1">
    <source>
        <dbReference type="ARBA" id="ARBA00023015"/>
    </source>
</evidence>
<dbReference type="PROSITE" id="PS00894">
    <property type="entry name" value="HTH_DEOR_1"/>
    <property type="match status" value="1"/>
</dbReference>
<dbReference type="InterPro" id="IPR018356">
    <property type="entry name" value="Tscrpt_reg_HTH_DeoR_CS"/>
</dbReference>
<dbReference type="PROSITE" id="PS50987">
    <property type="entry name" value="HTH_ARSR_2"/>
    <property type="match status" value="1"/>
</dbReference>
<dbReference type="GO" id="GO:0003700">
    <property type="term" value="F:DNA-binding transcription factor activity"/>
    <property type="evidence" value="ECO:0007669"/>
    <property type="project" value="InterPro"/>
</dbReference>
<dbReference type="InterPro" id="IPR014036">
    <property type="entry name" value="DeoR-like_C"/>
</dbReference>
<dbReference type="RefSeq" id="WP_132601950.1">
    <property type="nucleotide sequence ID" value="NZ_SMKO01000147.1"/>
</dbReference>
<name>A0A4R4V7I3_9ACTN</name>
<evidence type="ECO:0000259" key="5">
    <source>
        <dbReference type="PROSITE" id="PS51000"/>
    </source>
</evidence>
<dbReference type="SMART" id="SM00420">
    <property type="entry name" value="HTH_DEOR"/>
    <property type="match status" value="1"/>
</dbReference>
<dbReference type="AlphaFoldDB" id="A0A4R4V7I3"/>
<dbReference type="PROSITE" id="PS51000">
    <property type="entry name" value="HTH_DEOR_2"/>
    <property type="match status" value="1"/>
</dbReference>
<evidence type="ECO:0000313" key="6">
    <source>
        <dbReference type="EMBL" id="TDC97774.1"/>
    </source>
</evidence>
<dbReference type="Pfam" id="PF00455">
    <property type="entry name" value="DeoRC"/>
    <property type="match status" value="1"/>
</dbReference>
<keyword evidence="7" id="KW-1185">Reference proteome</keyword>
<dbReference type="PANTHER" id="PTHR30363:SF44">
    <property type="entry name" value="AGA OPERON TRANSCRIPTIONAL REPRESSOR-RELATED"/>
    <property type="match status" value="1"/>
</dbReference>
<protein>
    <submittedName>
        <fullName evidence="6">DeoR/GlpR transcriptional regulator</fullName>
    </submittedName>
</protein>
<dbReference type="Pfam" id="PF08220">
    <property type="entry name" value="HTH_DeoR"/>
    <property type="match status" value="1"/>
</dbReference>
<gene>
    <name evidence="6" type="ORF">E1292_36375</name>
</gene>
<dbReference type="SMART" id="SM01134">
    <property type="entry name" value="DeoRC"/>
    <property type="match status" value="1"/>
</dbReference>
<comment type="caution">
    <text evidence="6">The sequence shown here is derived from an EMBL/GenBank/DDBJ whole genome shotgun (WGS) entry which is preliminary data.</text>
</comment>
<dbReference type="SUPFAM" id="SSF46785">
    <property type="entry name" value="Winged helix' DNA-binding domain"/>
    <property type="match status" value="1"/>
</dbReference>
<proteinExistence type="predicted"/>